<protein>
    <submittedName>
        <fullName evidence="7">Penicillin acylase family protein</fullName>
    </submittedName>
</protein>
<dbReference type="PANTHER" id="PTHR34218:SF4">
    <property type="entry name" value="ACYL-HOMOSERINE LACTONE ACYLASE QUIP"/>
    <property type="match status" value="1"/>
</dbReference>
<dbReference type="InterPro" id="IPR029055">
    <property type="entry name" value="Ntn_hydrolases_N"/>
</dbReference>
<keyword evidence="6" id="KW-1133">Transmembrane helix</keyword>
<accession>A0A4U1I245</accession>
<feature type="binding site" evidence="5">
    <location>
        <position position="360"/>
    </location>
    <ligand>
        <name>Ca(2+)</name>
        <dbReference type="ChEBI" id="CHEBI:29108"/>
    </ligand>
</feature>
<dbReference type="PANTHER" id="PTHR34218">
    <property type="entry name" value="PEPTIDASE S45 PENICILLIN AMIDASE"/>
    <property type="match status" value="1"/>
</dbReference>
<evidence type="ECO:0000256" key="2">
    <source>
        <dbReference type="ARBA" id="ARBA00022801"/>
    </source>
</evidence>
<dbReference type="Proteomes" id="UP000305539">
    <property type="component" value="Unassembled WGS sequence"/>
</dbReference>
<dbReference type="OrthoDB" id="9760084at2"/>
<keyword evidence="5" id="KW-0479">Metal-binding</keyword>
<dbReference type="InterPro" id="IPR023343">
    <property type="entry name" value="Penicillin_amidase_dom1"/>
</dbReference>
<dbReference type="AlphaFoldDB" id="A0A4U1I245"/>
<evidence type="ECO:0000313" key="8">
    <source>
        <dbReference type="Proteomes" id="UP000305539"/>
    </source>
</evidence>
<evidence type="ECO:0000256" key="6">
    <source>
        <dbReference type="SAM" id="Phobius"/>
    </source>
</evidence>
<dbReference type="Pfam" id="PF01804">
    <property type="entry name" value="Penicil_amidase"/>
    <property type="match status" value="1"/>
</dbReference>
<keyword evidence="2" id="KW-0378">Hydrolase</keyword>
<evidence type="ECO:0000256" key="1">
    <source>
        <dbReference type="ARBA" id="ARBA00006586"/>
    </source>
</evidence>
<dbReference type="GO" id="GO:0046872">
    <property type="term" value="F:metal ion binding"/>
    <property type="evidence" value="ECO:0007669"/>
    <property type="project" value="UniProtKB-KW"/>
</dbReference>
<keyword evidence="3" id="KW-0865">Zymogen</keyword>
<dbReference type="SUPFAM" id="SSF56235">
    <property type="entry name" value="N-terminal nucleophile aminohydrolases (Ntn hydrolases)"/>
    <property type="match status" value="1"/>
</dbReference>
<gene>
    <name evidence="7" type="ORF">FAZ69_18140</name>
</gene>
<dbReference type="EMBL" id="SWJE01000009">
    <property type="protein sequence ID" value="TKC87254.1"/>
    <property type="molecule type" value="Genomic_DNA"/>
</dbReference>
<dbReference type="RefSeq" id="WP_136896463.1">
    <property type="nucleotide sequence ID" value="NZ_SWJE01000009.1"/>
</dbReference>
<dbReference type="InterPro" id="IPR043146">
    <property type="entry name" value="Penicillin_amidase_N_B-knob"/>
</dbReference>
<evidence type="ECO:0000256" key="4">
    <source>
        <dbReference type="PIRSR" id="PIRSR001227-1"/>
    </source>
</evidence>
<organism evidence="7 8">
    <name type="scientific">Trinickia terrae</name>
    <dbReference type="NCBI Taxonomy" id="2571161"/>
    <lineage>
        <taxon>Bacteria</taxon>
        <taxon>Pseudomonadati</taxon>
        <taxon>Pseudomonadota</taxon>
        <taxon>Betaproteobacteria</taxon>
        <taxon>Burkholderiales</taxon>
        <taxon>Burkholderiaceae</taxon>
        <taxon>Trinickia</taxon>
    </lineage>
</organism>
<dbReference type="InterPro" id="IPR014395">
    <property type="entry name" value="Pen/GL7ACA/AHL_acylase"/>
</dbReference>
<dbReference type="GO" id="GO:0016811">
    <property type="term" value="F:hydrolase activity, acting on carbon-nitrogen (but not peptide) bonds, in linear amides"/>
    <property type="evidence" value="ECO:0007669"/>
    <property type="project" value="InterPro"/>
</dbReference>
<dbReference type="InterPro" id="IPR043147">
    <property type="entry name" value="Penicillin_amidase_A-knob"/>
</dbReference>
<sequence length="832" mass="90345">MLLRAETRRPVRIVRFLRIAGICAAAILLLILLCAAGIWLYLRASLPELDGARPEAGLSAPVDISRDAQGAVTIRGATRADVAFATGFAQAQDRFFQMDLLRRVAAGELAALIGHDALAIDEQNRLNRFRARAEAAVAAMPADERVMLGRYTEGVNAGLLALRARPFEYAVLRVAPQTWRPADTLLVVYAMYLDLQAGEVPRILARAALRDAVPPDLFAFLTPTGSRWDAPLDGVPTVSGPLVIPPTRPDWLDDPLPPPSSEHAEAFVPPAAAIGSNNWAVDAAHGAGGRAYVANDMHLGLRLPNIWYRLTLLFPDGSAGNGARIRRLSGVGLPGTPLVVAGSNGDVAWGFTNSYGHFIDLVPLERDPADPLRYRGPGGDWERAQEHVETIAVKGADAVRMPVRDTRWGPMLETGGGKDGDGSARTYAVRWAAYLPDAVNVGLIRMEDAHDVPQALAVGQTSGMPTQNLVAADRGGHIGWTLAGPLPAATLDPQGLPATAEEATAAARFERLPAASYPRLIDPPQGRLWTANNTQFGDPEIRRKIGDGGADMGARATQIRDDLFARERFDAHALLSIQLDDRAPWVSYWRALALDTLDADALRDHPQREAFKRIVSAWNGRADSDAAGYTLVRDFYESFYDAWFGPLDARMRQRWPGATPTPWLAAPTAGRASSRLEPLMEALAQQHAWVPARDTGWRAFVLDRIDATIARNLRHHATLDDARWGERNRLALYHPFARLLPQALRGWLGAPADAMSGDIDMPRVQHPSFGASERFAVSPGHEEEGTLEMPGGASGHPLSPYFLAGHMAWVRGEASAFLPGLDAHRFTLTPTN</sequence>
<feature type="active site" description="Nucleophile" evidence="4">
    <location>
        <position position="276"/>
    </location>
</feature>
<comment type="caution">
    <text evidence="7">The sequence shown here is derived from an EMBL/GenBank/DDBJ whole genome shotgun (WGS) entry which is preliminary data.</text>
</comment>
<keyword evidence="6" id="KW-0812">Transmembrane</keyword>
<comment type="cofactor">
    <cofactor evidence="5">
        <name>Ca(2+)</name>
        <dbReference type="ChEBI" id="CHEBI:29108"/>
    </cofactor>
    <text evidence="5">Binds 1 Ca(2+) ion per dimer.</text>
</comment>
<dbReference type="PIRSF" id="PIRSF001227">
    <property type="entry name" value="Pen_acylase"/>
    <property type="match status" value="1"/>
</dbReference>
<feature type="transmembrane region" description="Helical" evidence="6">
    <location>
        <begin position="21"/>
        <end position="42"/>
    </location>
</feature>
<keyword evidence="6" id="KW-0472">Membrane</keyword>
<keyword evidence="8" id="KW-1185">Reference proteome</keyword>
<dbReference type="InterPro" id="IPR002692">
    <property type="entry name" value="S45"/>
</dbReference>
<reference evidence="7 8" key="1">
    <citation type="submission" date="2019-04" db="EMBL/GenBank/DDBJ databases">
        <title>Trinickia sp. 7GSK02, isolated from subtropical forest soil.</title>
        <authorList>
            <person name="Gao Z.-H."/>
            <person name="Qiu L.-H."/>
        </authorList>
    </citation>
    <scope>NUCLEOTIDE SEQUENCE [LARGE SCALE GENOMIC DNA]</scope>
    <source>
        <strain evidence="7 8">7GSK02</strain>
    </source>
</reference>
<comment type="similarity">
    <text evidence="1">Belongs to the peptidase S45 family.</text>
</comment>
<keyword evidence="5" id="KW-0106">Calcium</keyword>
<dbReference type="Gene3D" id="2.30.120.10">
    <property type="match status" value="1"/>
</dbReference>
<dbReference type="Gene3D" id="1.10.1400.10">
    <property type="match status" value="1"/>
</dbReference>
<proteinExistence type="inferred from homology"/>
<evidence type="ECO:0000256" key="5">
    <source>
        <dbReference type="PIRSR" id="PIRSR001227-2"/>
    </source>
</evidence>
<dbReference type="Gene3D" id="3.60.20.10">
    <property type="entry name" value="Glutamine Phosphoribosylpyrophosphate, subunit 1, domain 1"/>
    <property type="match status" value="1"/>
</dbReference>
<dbReference type="CDD" id="cd03747">
    <property type="entry name" value="Ntn_PGA_like"/>
    <property type="match status" value="1"/>
</dbReference>
<name>A0A4U1I245_9BURK</name>
<evidence type="ECO:0000256" key="3">
    <source>
        <dbReference type="ARBA" id="ARBA00023145"/>
    </source>
</evidence>
<evidence type="ECO:0000313" key="7">
    <source>
        <dbReference type="EMBL" id="TKC87254.1"/>
    </source>
</evidence>
<dbReference type="Gene3D" id="1.10.439.10">
    <property type="entry name" value="Penicillin Amidohydrolase, domain 1"/>
    <property type="match status" value="1"/>
</dbReference>
<dbReference type="GO" id="GO:0017000">
    <property type="term" value="P:antibiotic biosynthetic process"/>
    <property type="evidence" value="ECO:0007669"/>
    <property type="project" value="InterPro"/>
</dbReference>